<dbReference type="AlphaFoldDB" id="A0A2A2KXW1"/>
<dbReference type="EMBL" id="LIAE01007548">
    <property type="protein sequence ID" value="PAV78643.1"/>
    <property type="molecule type" value="Genomic_DNA"/>
</dbReference>
<organism evidence="1 2">
    <name type="scientific">Diploscapter pachys</name>
    <dbReference type="NCBI Taxonomy" id="2018661"/>
    <lineage>
        <taxon>Eukaryota</taxon>
        <taxon>Metazoa</taxon>
        <taxon>Ecdysozoa</taxon>
        <taxon>Nematoda</taxon>
        <taxon>Chromadorea</taxon>
        <taxon>Rhabditida</taxon>
        <taxon>Rhabditina</taxon>
        <taxon>Rhabditomorpha</taxon>
        <taxon>Rhabditoidea</taxon>
        <taxon>Rhabditidae</taxon>
        <taxon>Diploscapter</taxon>
    </lineage>
</organism>
<gene>
    <name evidence="1" type="ORF">WR25_12814</name>
</gene>
<evidence type="ECO:0000313" key="1">
    <source>
        <dbReference type="EMBL" id="PAV78643.1"/>
    </source>
</evidence>
<evidence type="ECO:0000313" key="2">
    <source>
        <dbReference type="Proteomes" id="UP000218231"/>
    </source>
</evidence>
<reference evidence="1 2" key="1">
    <citation type="journal article" date="2017" name="Curr. Biol.">
        <title>Genome architecture and evolution of a unichromosomal asexual nematode.</title>
        <authorList>
            <person name="Fradin H."/>
            <person name="Zegar C."/>
            <person name="Gutwein M."/>
            <person name="Lucas J."/>
            <person name="Kovtun M."/>
            <person name="Corcoran D."/>
            <person name="Baugh L.R."/>
            <person name="Kiontke K."/>
            <person name="Gunsalus K."/>
            <person name="Fitch D.H."/>
            <person name="Piano F."/>
        </authorList>
    </citation>
    <scope>NUCLEOTIDE SEQUENCE [LARGE SCALE GENOMIC DNA]</scope>
    <source>
        <strain evidence="1">PF1309</strain>
    </source>
</reference>
<accession>A0A2A2KXW1</accession>
<protein>
    <submittedName>
        <fullName evidence="1">Uncharacterized protein</fullName>
    </submittedName>
</protein>
<sequence>MLDSLVYIGERDSEGNYICFSALVVPVIPDPEAPPAVIEIPKWVLRRYCPGCPDNVPYWKVTVLSYGSSVSYDCSSCEFEFYPSSNCPRFNFS</sequence>
<comment type="caution">
    <text evidence="1">The sequence shown here is derived from an EMBL/GenBank/DDBJ whole genome shotgun (WGS) entry which is preliminary data.</text>
</comment>
<keyword evidence="2" id="KW-1185">Reference proteome</keyword>
<dbReference type="Proteomes" id="UP000218231">
    <property type="component" value="Unassembled WGS sequence"/>
</dbReference>
<name>A0A2A2KXW1_9BILA</name>
<proteinExistence type="predicted"/>